<dbReference type="InterPro" id="IPR011251">
    <property type="entry name" value="Luciferase-like_dom"/>
</dbReference>
<reference evidence="3 4" key="1">
    <citation type="submission" date="2020-08" db="EMBL/GenBank/DDBJ databases">
        <title>Sequencing the genomes of 1000 actinobacteria strains.</title>
        <authorList>
            <person name="Klenk H.-P."/>
        </authorList>
    </citation>
    <scope>NUCLEOTIDE SEQUENCE [LARGE SCALE GENOMIC DNA]</scope>
    <source>
        <strain evidence="3 4">DSM 44230</strain>
    </source>
</reference>
<keyword evidence="1" id="KW-0560">Oxidoreductase</keyword>
<dbReference type="SUPFAM" id="SSF51679">
    <property type="entry name" value="Bacterial luciferase-like"/>
    <property type="match status" value="1"/>
</dbReference>
<evidence type="ECO:0000259" key="2">
    <source>
        <dbReference type="Pfam" id="PF00296"/>
    </source>
</evidence>
<comment type="caution">
    <text evidence="3">The sequence shown here is derived from an EMBL/GenBank/DDBJ whole genome shotgun (WGS) entry which is preliminary data.</text>
</comment>
<feature type="domain" description="Luciferase-like" evidence="2">
    <location>
        <begin position="1"/>
        <end position="212"/>
    </location>
</feature>
<name>A0A7W7FTS7_9PSEU</name>
<dbReference type="Proteomes" id="UP000533598">
    <property type="component" value="Unassembled WGS sequence"/>
</dbReference>
<organism evidence="3 4">
    <name type="scientific">Crossiella cryophila</name>
    <dbReference type="NCBI Taxonomy" id="43355"/>
    <lineage>
        <taxon>Bacteria</taxon>
        <taxon>Bacillati</taxon>
        <taxon>Actinomycetota</taxon>
        <taxon>Actinomycetes</taxon>
        <taxon>Pseudonocardiales</taxon>
        <taxon>Pseudonocardiaceae</taxon>
        <taxon>Crossiella</taxon>
    </lineage>
</organism>
<dbReference type="PANTHER" id="PTHR43244:SF1">
    <property type="entry name" value="5,10-METHYLENETETRAHYDROMETHANOPTERIN REDUCTASE"/>
    <property type="match status" value="1"/>
</dbReference>
<keyword evidence="4" id="KW-1185">Reference proteome</keyword>
<dbReference type="PANTHER" id="PTHR43244">
    <property type="match status" value="1"/>
</dbReference>
<proteinExistence type="predicted"/>
<protein>
    <submittedName>
        <fullName evidence="3">Alkanesulfonate monooxygenase SsuD/methylene tetrahydromethanopterin reductase-like flavin-dependent oxidoreductase (Luciferase family)</fullName>
    </submittedName>
</protein>
<dbReference type="Pfam" id="PF00296">
    <property type="entry name" value="Bac_luciferase"/>
    <property type="match status" value="1"/>
</dbReference>
<accession>A0A7W7FTS7</accession>
<dbReference type="InterPro" id="IPR036661">
    <property type="entry name" value="Luciferase-like_sf"/>
</dbReference>
<dbReference type="InterPro" id="IPR050564">
    <property type="entry name" value="F420-G6PD/mer"/>
</dbReference>
<gene>
    <name evidence="3" type="ORF">HNR67_001217</name>
</gene>
<dbReference type="RefSeq" id="WP_185001130.1">
    <property type="nucleotide sequence ID" value="NZ_BAAAUI010000026.1"/>
</dbReference>
<dbReference type="GO" id="GO:0016705">
    <property type="term" value="F:oxidoreductase activity, acting on paired donors, with incorporation or reduction of molecular oxygen"/>
    <property type="evidence" value="ECO:0007669"/>
    <property type="project" value="InterPro"/>
</dbReference>
<dbReference type="GO" id="GO:0004497">
    <property type="term" value="F:monooxygenase activity"/>
    <property type="evidence" value="ECO:0007669"/>
    <property type="project" value="UniProtKB-KW"/>
</dbReference>
<dbReference type="AlphaFoldDB" id="A0A7W7FTS7"/>
<evidence type="ECO:0000256" key="1">
    <source>
        <dbReference type="ARBA" id="ARBA00023002"/>
    </source>
</evidence>
<dbReference type="Gene3D" id="3.20.20.30">
    <property type="entry name" value="Luciferase-like domain"/>
    <property type="match status" value="1"/>
</dbReference>
<keyword evidence="3" id="KW-0503">Monooxygenase</keyword>
<dbReference type="CDD" id="cd01097">
    <property type="entry name" value="Tetrahydromethanopterin_reductase"/>
    <property type="match status" value="1"/>
</dbReference>
<evidence type="ECO:0000313" key="4">
    <source>
        <dbReference type="Proteomes" id="UP000533598"/>
    </source>
</evidence>
<evidence type="ECO:0000313" key="3">
    <source>
        <dbReference type="EMBL" id="MBB4675099.1"/>
    </source>
</evidence>
<sequence length="291" mass="31580">MRFGIVILPEHRWSVAAEKWQTAESLGFDHLWTYDHLAWRSLADGPWFGTVPTLTAAATVTSTARLGTFVASPNFRHPVSFARELLSLDDISGGRFTLGVGSGGIGFDATVLGGQVLPPAARFRRLKEFVELLELLFLEDHVNYAGEFFTAVDARTVPGFRAPTGLPLVLAANGPKAMGLAVEYGSGWATTGNGGDTVEQWWSNLRVLTEKFNEVLAATDRIPGSIQRYLQLDSGPVFSLSSVGAFDDAVGRAAELGFTDVVTHWPRPDDWYAGKEATLFEAAAKHLTPRA</sequence>
<dbReference type="EMBL" id="JACHMH010000001">
    <property type="protein sequence ID" value="MBB4675099.1"/>
    <property type="molecule type" value="Genomic_DNA"/>
</dbReference>